<comment type="caution">
    <text evidence="3">The sequence shown here is derived from an EMBL/GenBank/DDBJ whole genome shotgun (WGS) entry which is preliminary data.</text>
</comment>
<evidence type="ECO:0000313" key="3">
    <source>
        <dbReference type="EMBL" id="MCQ4118580.1"/>
    </source>
</evidence>
<keyword evidence="2" id="KW-1133">Transmembrane helix</keyword>
<sequence>MNAWVVRGLGMALIHILVRVMLGAAITQWPLQGSVLRWVALLVVVLVALIWAGIDGIRDRHRNPDPDQGADLTMLWLKAALLGGIVAGIGSWLADLLPSLNVTQNSFFFEITSGAAFTVLLIFVPAMLAVFLGRFFAGRDAKKAQQGRDDGRATTRGAGSATGAAAGGTAAAAIADDNGYGQHYPDGTYEQTGQAGYADPDADTAVFEPVHHYRQDTSDIDSGEGQNTTWQEPVDLGKRNPEEPKRGE</sequence>
<feature type="transmembrane region" description="Helical" evidence="2">
    <location>
        <begin position="114"/>
        <end position="137"/>
    </location>
</feature>
<dbReference type="EMBL" id="JANFQF010000003">
    <property type="protein sequence ID" value="MCQ4118580.1"/>
    <property type="molecule type" value="Genomic_DNA"/>
</dbReference>
<proteinExistence type="predicted"/>
<accession>A0ABT1Q8K0</accession>
<feature type="region of interest" description="Disordered" evidence="1">
    <location>
        <begin position="143"/>
        <end position="162"/>
    </location>
</feature>
<feature type="region of interest" description="Disordered" evidence="1">
    <location>
        <begin position="182"/>
        <end position="248"/>
    </location>
</feature>
<feature type="compositionally biased region" description="Basic and acidic residues" evidence="1">
    <location>
        <begin position="235"/>
        <end position="248"/>
    </location>
</feature>
<dbReference type="NCBIfam" id="NF037996">
    <property type="entry name" value="B-4DMT"/>
    <property type="match status" value="1"/>
</dbReference>
<organism evidence="3 4">
    <name type="scientific">Rhodococcus tibetensis</name>
    <dbReference type="NCBI Taxonomy" id="2965064"/>
    <lineage>
        <taxon>Bacteria</taxon>
        <taxon>Bacillati</taxon>
        <taxon>Actinomycetota</taxon>
        <taxon>Actinomycetes</taxon>
        <taxon>Mycobacteriales</taxon>
        <taxon>Nocardiaceae</taxon>
        <taxon>Rhodococcus</taxon>
    </lineage>
</organism>
<keyword evidence="4" id="KW-1185">Reference proteome</keyword>
<evidence type="ECO:0000256" key="2">
    <source>
        <dbReference type="SAM" id="Phobius"/>
    </source>
</evidence>
<feature type="transmembrane region" description="Helical" evidence="2">
    <location>
        <begin position="75"/>
        <end position="94"/>
    </location>
</feature>
<dbReference type="InterPro" id="IPR047958">
    <property type="entry name" value="B-4DMT-like"/>
</dbReference>
<reference evidence="3 4" key="1">
    <citation type="submission" date="2022-07" db="EMBL/GenBank/DDBJ databases">
        <title>Degradation activity of malathion, p-nitrophenol and potential low-temperature adaptation strategy of Rhodococcus sp. FXJ9.536.</title>
        <authorList>
            <person name="Huang J."/>
            <person name="Huang Y."/>
        </authorList>
    </citation>
    <scope>NUCLEOTIDE SEQUENCE [LARGE SCALE GENOMIC DNA]</scope>
    <source>
        <strain evidence="3 4">FXJ9.536</strain>
    </source>
</reference>
<protein>
    <submittedName>
        <fullName evidence="3">B-4DMT family transporter</fullName>
    </submittedName>
</protein>
<evidence type="ECO:0000313" key="4">
    <source>
        <dbReference type="Proteomes" id="UP001524501"/>
    </source>
</evidence>
<evidence type="ECO:0000256" key="1">
    <source>
        <dbReference type="SAM" id="MobiDB-lite"/>
    </source>
</evidence>
<keyword evidence="2" id="KW-0472">Membrane</keyword>
<dbReference type="Proteomes" id="UP001524501">
    <property type="component" value="Unassembled WGS sequence"/>
</dbReference>
<feature type="transmembrane region" description="Helical" evidence="2">
    <location>
        <begin position="12"/>
        <end position="29"/>
    </location>
</feature>
<name>A0ABT1Q8K0_9NOCA</name>
<gene>
    <name evidence="3" type="ORF">NOF53_05230</name>
</gene>
<keyword evidence="2" id="KW-0812">Transmembrane</keyword>
<dbReference type="RefSeq" id="WP_255966131.1">
    <property type="nucleotide sequence ID" value="NZ_JANFQF010000003.1"/>
</dbReference>
<feature type="compositionally biased region" description="Basic and acidic residues" evidence="1">
    <location>
        <begin position="143"/>
        <end position="153"/>
    </location>
</feature>
<feature type="transmembrane region" description="Helical" evidence="2">
    <location>
        <begin position="35"/>
        <end position="54"/>
    </location>
</feature>